<protein>
    <submittedName>
        <fullName evidence="3">XRE family transcriptional regulator</fullName>
    </submittedName>
</protein>
<evidence type="ECO:0000313" key="3">
    <source>
        <dbReference type="EMBL" id="RKQ28666.1"/>
    </source>
</evidence>
<keyword evidence="4" id="KW-1185">Reference proteome</keyword>
<dbReference type="PANTHER" id="PTHR46797:SF1">
    <property type="entry name" value="METHYLPHOSPHONATE SYNTHASE"/>
    <property type="match status" value="1"/>
</dbReference>
<dbReference type="Pfam" id="PF01381">
    <property type="entry name" value="HTH_3"/>
    <property type="match status" value="1"/>
</dbReference>
<dbReference type="GO" id="GO:0005829">
    <property type="term" value="C:cytosol"/>
    <property type="evidence" value="ECO:0007669"/>
    <property type="project" value="TreeGrafter"/>
</dbReference>
<evidence type="ECO:0000259" key="2">
    <source>
        <dbReference type="PROSITE" id="PS50943"/>
    </source>
</evidence>
<keyword evidence="1" id="KW-0238">DNA-binding</keyword>
<reference evidence="3 4" key="1">
    <citation type="journal article" date="2016" name="Int. J. Syst. Evol. Microbiol.">
        <title>Oceanobacillus halophilus sp. nov., a novel moderately halophilic bacterium from a hypersaline lake.</title>
        <authorList>
            <person name="Amoozegar M.A."/>
            <person name="Bagheri M."/>
            <person name="Makhdoumi A."/>
            <person name="Nikou M.M."/>
            <person name="Fazeli S.A.S."/>
            <person name="Schumann P."/>
            <person name="Sproer C."/>
            <person name="Sanchez-Porro C."/>
            <person name="Ventosa A."/>
        </authorList>
    </citation>
    <scope>NUCLEOTIDE SEQUENCE [LARGE SCALE GENOMIC DNA]</scope>
    <source>
        <strain evidence="3 4">DSM 23996</strain>
    </source>
</reference>
<dbReference type="PANTHER" id="PTHR46797">
    <property type="entry name" value="HTH-TYPE TRANSCRIPTIONAL REGULATOR"/>
    <property type="match status" value="1"/>
</dbReference>
<organism evidence="3 4">
    <name type="scientific">Oceanobacillus halophilus</name>
    <dbReference type="NCBI Taxonomy" id="930130"/>
    <lineage>
        <taxon>Bacteria</taxon>
        <taxon>Bacillati</taxon>
        <taxon>Bacillota</taxon>
        <taxon>Bacilli</taxon>
        <taxon>Bacillales</taxon>
        <taxon>Bacillaceae</taxon>
        <taxon>Oceanobacillus</taxon>
    </lineage>
</organism>
<gene>
    <name evidence="3" type="ORF">D8M06_18520</name>
</gene>
<dbReference type="RefSeq" id="WP_121206069.1">
    <property type="nucleotide sequence ID" value="NZ_RBZP01000028.1"/>
</dbReference>
<dbReference type="SMART" id="SM00530">
    <property type="entry name" value="HTH_XRE"/>
    <property type="match status" value="1"/>
</dbReference>
<dbReference type="Proteomes" id="UP000269301">
    <property type="component" value="Unassembled WGS sequence"/>
</dbReference>
<dbReference type="InterPro" id="IPR010982">
    <property type="entry name" value="Lambda_DNA-bd_dom_sf"/>
</dbReference>
<dbReference type="InterPro" id="IPR001387">
    <property type="entry name" value="Cro/C1-type_HTH"/>
</dbReference>
<name>A0A494ZVP9_9BACI</name>
<dbReference type="EMBL" id="RBZP01000028">
    <property type="protein sequence ID" value="RKQ28666.1"/>
    <property type="molecule type" value="Genomic_DNA"/>
</dbReference>
<dbReference type="SUPFAM" id="SSF47413">
    <property type="entry name" value="lambda repressor-like DNA-binding domains"/>
    <property type="match status" value="1"/>
</dbReference>
<evidence type="ECO:0000256" key="1">
    <source>
        <dbReference type="ARBA" id="ARBA00023125"/>
    </source>
</evidence>
<dbReference type="PROSITE" id="PS50943">
    <property type="entry name" value="HTH_CROC1"/>
    <property type="match status" value="1"/>
</dbReference>
<proteinExistence type="predicted"/>
<dbReference type="InterPro" id="IPR050807">
    <property type="entry name" value="TransReg_Diox_bact_type"/>
</dbReference>
<comment type="caution">
    <text evidence="3">The sequence shown here is derived from an EMBL/GenBank/DDBJ whole genome shotgun (WGS) entry which is preliminary data.</text>
</comment>
<dbReference type="CDD" id="cd00093">
    <property type="entry name" value="HTH_XRE"/>
    <property type="match status" value="1"/>
</dbReference>
<sequence length="98" mass="10682">MSDFIKRYSELRGNDYVKSLQVEGRIAAQIKTQRKSLNLSQQELADASGLPKSTVGRIEAGITSPKVDTLLKISKALGIPFIIDGSTGNDDSNMKLSR</sequence>
<dbReference type="OrthoDB" id="2322940at2"/>
<dbReference type="Gene3D" id="1.10.260.40">
    <property type="entry name" value="lambda repressor-like DNA-binding domains"/>
    <property type="match status" value="1"/>
</dbReference>
<dbReference type="AlphaFoldDB" id="A0A494ZVP9"/>
<dbReference type="GO" id="GO:0003700">
    <property type="term" value="F:DNA-binding transcription factor activity"/>
    <property type="evidence" value="ECO:0007669"/>
    <property type="project" value="TreeGrafter"/>
</dbReference>
<feature type="domain" description="HTH cro/C1-type" evidence="2">
    <location>
        <begin position="30"/>
        <end position="86"/>
    </location>
</feature>
<evidence type="ECO:0000313" key="4">
    <source>
        <dbReference type="Proteomes" id="UP000269301"/>
    </source>
</evidence>
<dbReference type="GO" id="GO:0003677">
    <property type="term" value="F:DNA binding"/>
    <property type="evidence" value="ECO:0007669"/>
    <property type="project" value="UniProtKB-KW"/>
</dbReference>
<accession>A0A494ZVP9</accession>